<dbReference type="GO" id="GO:0003964">
    <property type="term" value="F:RNA-directed DNA polymerase activity"/>
    <property type="evidence" value="ECO:0007669"/>
    <property type="project" value="TreeGrafter"/>
</dbReference>
<evidence type="ECO:0000259" key="2">
    <source>
        <dbReference type="PROSITE" id="PS50878"/>
    </source>
</evidence>
<comment type="caution">
    <text evidence="3">The sequence shown here is derived from an EMBL/GenBank/DDBJ whole genome shotgun (WGS) entry which is preliminary data.</text>
</comment>
<protein>
    <recommendedName>
        <fullName evidence="2">Reverse transcriptase domain-containing protein</fullName>
    </recommendedName>
</protein>
<dbReference type="EMBL" id="JADCNM010000006">
    <property type="protein sequence ID" value="KAG0477633.1"/>
    <property type="molecule type" value="Genomic_DNA"/>
</dbReference>
<dbReference type="AlphaFoldDB" id="A0A835R090"/>
<feature type="domain" description="Reverse transcriptase" evidence="2">
    <location>
        <begin position="132"/>
        <end position="385"/>
    </location>
</feature>
<dbReference type="InterPro" id="IPR000477">
    <property type="entry name" value="RT_dom"/>
</dbReference>
<evidence type="ECO:0000256" key="1">
    <source>
        <dbReference type="SAM" id="Phobius"/>
    </source>
</evidence>
<feature type="transmembrane region" description="Helical" evidence="1">
    <location>
        <begin position="20"/>
        <end position="41"/>
    </location>
</feature>
<dbReference type="InterPro" id="IPR024937">
    <property type="entry name" value="Domain_X"/>
</dbReference>
<dbReference type="CDD" id="cd01651">
    <property type="entry name" value="RT_G2_intron"/>
    <property type="match status" value="1"/>
</dbReference>
<gene>
    <name evidence="3" type="ORF">HPP92_012352</name>
</gene>
<accession>A0A835R090</accession>
<keyword evidence="1" id="KW-1133">Transmembrane helix</keyword>
<dbReference type="GO" id="GO:0090615">
    <property type="term" value="P:mitochondrial mRNA processing"/>
    <property type="evidence" value="ECO:0007669"/>
    <property type="project" value="TreeGrafter"/>
</dbReference>
<dbReference type="GO" id="GO:0005739">
    <property type="term" value="C:mitochondrion"/>
    <property type="evidence" value="ECO:0007669"/>
    <property type="project" value="TreeGrafter"/>
</dbReference>
<keyword evidence="1" id="KW-0812">Transmembrane</keyword>
<name>A0A835R090_VANPL</name>
<dbReference type="PROSITE" id="PS50878">
    <property type="entry name" value="RT_POL"/>
    <property type="match status" value="1"/>
</dbReference>
<dbReference type="Proteomes" id="UP000639772">
    <property type="component" value="Chromosome 6"/>
</dbReference>
<keyword evidence="1" id="KW-0472">Membrane</keyword>
<dbReference type="PANTHER" id="PTHR33642:SF4">
    <property type="entry name" value="COX1_OXI3 INTRON 1 PROTEIN-RELATED"/>
    <property type="match status" value="1"/>
</dbReference>
<organism evidence="3 4">
    <name type="scientific">Vanilla planifolia</name>
    <name type="common">Vanilla</name>
    <dbReference type="NCBI Taxonomy" id="51239"/>
    <lineage>
        <taxon>Eukaryota</taxon>
        <taxon>Viridiplantae</taxon>
        <taxon>Streptophyta</taxon>
        <taxon>Embryophyta</taxon>
        <taxon>Tracheophyta</taxon>
        <taxon>Spermatophyta</taxon>
        <taxon>Magnoliopsida</taxon>
        <taxon>Liliopsida</taxon>
        <taxon>Asparagales</taxon>
        <taxon>Orchidaceae</taxon>
        <taxon>Vanilloideae</taxon>
        <taxon>Vanilleae</taxon>
        <taxon>Vanilla</taxon>
    </lineage>
</organism>
<reference evidence="3 4" key="1">
    <citation type="journal article" date="2020" name="Nat. Food">
        <title>A phased Vanilla planifolia genome enables genetic improvement of flavour and production.</title>
        <authorList>
            <person name="Hasing T."/>
            <person name="Tang H."/>
            <person name="Brym M."/>
            <person name="Khazi F."/>
            <person name="Huang T."/>
            <person name="Chambers A.H."/>
        </authorList>
    </citation>
    <scope>NUCLEOTIDE SEQUENCE [LARGE SCALE GENOMIC DNA]</scope>
    <source>
        <tissue evidence="3">Leaf</tissue>
    </source>
</reference>
<sequence length="785" mass="90014">MLYLPKCNKNLKPSRVLFKIRLKFQLVISSPAALVVVYSMLSGLGPRRVLPSIILPFFISTARWVSEVVPSRLPADLETLILDQYRNGKFCDLLCSAIAKPSFLLAACRNLSPDGSSTSLDSISRRISINDLGRELRVGSFDVESSCAKLLPSRKKGAPLILPSLKLKVVIEAVRMALDIVYEKRFATFAYGGRSGMGRHTAVRYLKDAVLNPSWWFHVVFIKQTVDFQRLKILLAEKIEDDALIGIIERLFLSGAMSVEVGGLDMGRGFPQESNLNAVLVNIYLSGLDKEIQDIRSLVHRSHPRCKELEREQDSMVFHKPVRVYAVRYLDELLIVTSGSKLLTMDIKDRILTYVEDNMGMKVDKLQTSIHSAVSEKMDFLGLELQAVPPSILHPPMSEKAMRARKKYLKQKLAKALELKNARETRRKKLGMKILKHVFKKLKRVGEFKIDFPIESEVREVFRTWGGEVVVEYMKSREDCRDWHRMLTSGDFLSLKRVRDLLPGSLVEAYDQFQENVDKYFMSNRVNNQIRGKEKDEVEEGRRYAKRTVEDLTKLCMRVNAPIELVRRAVKLARFTNSMGRPRPIKLLLGLDDSDIIKWYAGVGWRWLNFFCCCHNFKMVKTIVNYHLRFSCFLTLAEKHESTKHQAIQHYSKDLQSINSVGLEEIYFATEREINSMGDRKLSDPKPVDGAISMILVRLAFDDHSSLCMAHFCESKDTILYRVRLLQNRLNVDPQKEEKWVPRMGAIHEAFNKKCLALCPKHATNLLLGKIYLQDIDCTSFLNID</sequence>
<dbReference type="Pfam" id="PF01348">
    <property type="entry name" value="Intron_maturas2"/>
    <property type="match status" value="1"/>
</dbReference>
<dbReference type="PANTHER" id="PTHR33642">
    <property type="entry name" value="COX1/OXI3 INTRON 1 PROTEIN-RELATED"/>
    <property type="match status" value="1"/>
</dbReference>
<dbReference type="GO" id="GO:0006315">
    <property type="term" value="P:homing of group II introns"/>
    <property type="evidence" value="ECO:0007669"/>
    <property type="project" value="TreeGrafter"/>
</dbReference>
<proteinExistence type="predicted"/>
<evidence type="ECO:0000313" key="4">
    <source>
        <dbReference type="Proteomes" id="UP000639772"/>
    </source>
</evidence>
<evidence type="ECO:0000313" key="3">
    <source>
        <dbReference type="EMBL" id="KAG0477633.1"/>
    </source>
</evidence>
<dbReference type="OrthoDB" id="658143at2759"/>